<comment type="similarity">
    <text evidence="1">Belongs to the CDP-alcohol phosphatidyltransferase class-II family.</text>
</comment>
<dbReference type="KEGG" id="lsd:EMK97_08695"/>
<dbReference type="SMART" id="SM00155">
    <property type="entry name" value="PLDc"/>
    <property type="match status" value="2"/>
</dbReference>
<dbReference type="SUPFAM" id="SSF56024">
    <property type="entry name" value="Phospholipase D/nuclease"/>
    <property type="match status" value="2"/>
</dbReference>
<feature type="domain" description="PLD phosphodiesterase" evidence="8">
    <location>
        <begin position="125"/>
        <end position="151"/>
    </location>
</feature>
<evidence type="ECO:0000313" key="10">
    <source>
        <dbReference type="Proteomes" id="UP000290244"/>
    </source>
</evidence>
<evidence type="ECO:0000256" key="6">
    <source>
        <dbReference type="ARBA" id="ARBA00023209"/>
    </source>
</evidence>
<accession>A0A4P6P3G2</accession>
<sequence>MNHLSNHTAVKEIVVNGKDIAVYSSPKQYKQQLMSLINNADKRIYITALYLQDDEAGREVLHALYQAKQNNPSLDVKVFVDFHRAQRGLIGEQESLGNRALYLKLAEEYQHDIAIYGVAVKRKELFGVLHLKGMVFDDTLFYTGASINDIYLQQHERYRLDRYSAISSEALANSFCQFLDSNFVDSGYAPLLNQPELPTLAEQKKNVVSLKALLKRSNYEVDNTIHSTVLHEQITIQPLVGYGRRGNKLNRTVRQLVQQSEKTLTIFTPYFNLPPVLARDVIKALKRGVSITLIVGDKTANDFYIADEESFSTIGIVPYIYEMLLKRFIKRYQRFIDNGLLNVHLWKHEGNSFHLKGLIADERFHLLTGSNLNPRAWSLDLENGLLLDDVSKQLQEKFTEEVLGILVQTSKINHYSDIESVDDYPEKPHKLLNRIRVTQIDRVLKKFL</sequence>
<evidence type="ECO:0000256" key="1">
    <source>
        <dbReference type="ARBA" id="ARBA00010682"/>
    </source>
</evidence>
<evidence type="ECO:0000256" key="7">
    <source>
        <dbReference type="ARBA" id="ARBA00023264"/>
    </source>
</evidence>
<gene>
    <name evidence="9" type="ORF">EMK97_08695</name>
</gene>
<dbReference type="Pfam" id="PF13091">
    <property type="entry name" value="PLDc_2"/>
    <property type="match status" value="2"/>
</dbReference>
<dbReference type="EC" id="2.7.8.8" evidence="9"/>
<dbReference type="InterPro" id="IPR025202">
    <property type="entry name" value="PLD-like_dom"/>
</dbReference>
<keyword evidence="2" id="KW-0444">Lipid biosynthesis</keyword>
<dbReference type="CDD" id="cd09134">
    <property type="entry name" value="PLDc_PSS_G_neg_1"/>
    <property type="match status" value="1"/>
</dbReference>
<dbReference type="InterPro" id="IPR001736">
    <property type="entry name" value="PLipase_D/transphosphatidylase"/>
</dbReference>
<evidence type="ECO:0000313" key="9">
    <source>
        <dbReference type="EMBL" id="QBG35784.1"/>
    </source>
</evidence>
<keyword evidence="10" id="KW-1185">Reference proteome</keyword>
<evidence type="ECO:0000256" key="2">
    <source>
        <dbReference type="ARBA" id="ARBA00022516"/>
    </source>
</evidence>
<dbReference type="Proteomes" id="UP000290244">
    <property type="component" value="Chromosome"/>
</dbReference>
<dbReference type="GO" id="GO:0008444">
    <property type="term" value="F:CDP-diacylglycerol-glycerol-3-phosphate 3-phosphatidyltransferase activity"/>
    <property type="evidence" value="ECO:0007669"/>
    <property type="project" value="InterPro"/>
</dbReference>
<name>A0A4P6P3G2_9GAMM</name>
<dbReference type="PANTHER" id="PTHR12586:SF1">
    <property type="entry name" value="CDP-DIACYLGLYCEROL--GLYCEROL-3-PHOSPHATE 3-PHOSPHATIDYLTRANSFERASE, MITOCHONDRIAL"/>
    <property type="match status" value="1"/>
</dbReference>
<dbReference type="PIRSF" id="PIRSF000850">
    <property type="entry name" value="Phospholipase_D_PSS"/>
    <property type="match status" value="1"/>
</dbReference>
<dbReference type="CDD" id="cd09136">
    <property type="entry name" value="PLDc_PSS_G_neg_2"/>
    <property type="match status" value="1"/>
</dbReference>
<dbReference type="InterPro" id="IPR016270">
    <property type="entry name" value="PGS1"/>
</dbReference>
<evidence type="ECO:0000259" key="8">
    <source>
        <dbReference type="SMART" id="SM00155"/>
    </source>
</evidence>
<dbReference type="GO" id="GO:0005829">
    <property type="term" value="C:cytosol"/>
    <property type="evidence" value="ECO:0007669"/>
    <property type="project" value="TreeGrafter"/>
</dbReference>
<keyword evidence="4" id="KW-0677">Repeat</keyword>
<protein>
    <submittedName>
        <fullName evidence="9">CDP-diacylglycerol--serine O-phosphatidyltransferase</fullName>
        <ecNumber evidence="9">2.7.8.8</ecNumber>
    </submittedName>
</protein>
<proteinExistence type="inferred from homology"/>
<dbReference type="GO" id="GO:0003882">
    <property type="term" value="F:CDP-diacylglycerol-serine O-phosphatidyltransferase activity"/>
    <property type="evidence" value="ECO:0007669"/>
    <property type="project" value="UniProtKB-EC"/>
</dbReference>
<evidence type="ECO:0000256" key="4">
    <source>
        <dbReference type="ARBA" id="ARBA00022737"/>
    </source>
</evidence>
<dbReference type="OrthoDB" id="8543662at2"/>
<dbReference type="GO" id="GO:0032049">
    <property type="term" value="P:cardiolipin biosynthetic process"/>
    <property type="evidence" value="ECO:0007669"/>
    <property type="project" value="InterPro"/>
</dbReference>
<keyword evidence="5" id="KW-0443">Lipid metabolism</keyword>
<dbReference type="NCBIfam" id="NF006946">
    <property type="entry name" value="PRK09428.1"/>
    <property type="match status" value="1"/>
</dbReference>
<keyword evidence="7" id="KW-1208">Phospholipid metabolism</keyword>
<dbReference type="EMBL" id="CP034759">
    <property type="protein sequence ID" value="QBG35784.1"/>
    <property type="molecule type" value="Genomic_DNA"/>
</dbReference>
<organism evidence="9 10">
    <name type="scientific">Litorilituus sediminis</name>
    <dbReference type="NCBI Taxonomy" id="718192"/>
    <lineage>
        <taxon>Bacteria</taxon>
        <taxon>Pseudomonadati</taxon>
        <taxon>Pseudomonadota</taxon>
        <taxon>Gammaproteobacteria</taxon>
        <taxon>Alteromonadales</taxon>
        <taxon>Colwelliaceae</taxon>
        <taxon>Litorilituus</taxon>
    </lineage>
</organism>
<keyword evidence="3 9" id="KW-0808">Transferase</keyword>
<feature type="domain" description="PLD phosphodiesterase" evidence="8">
    <location>
        <begin position="349"/>
        <end position="376"/>
    </location>
</feature>
<dbReference type="Gene3D" id="3.30.870.10">
    <property type="entry name" value="Endonuclease Chain A"/>
    <property type="match status" value="2"/>
</dbReference>
<dbReference type="AlphaFoldDB" id="A0A4P6P3G2"/>
<evidence type="ECO:0000256" key="3">
    <source>
        <dbReference type="ARBA" id="ARBA00022679"/>
    </source>
</evidence>
<dbReference type="PANTHER" id="PTHR12586">
    <property type="entry name" value="CDP-DIACYLGLYCEROL--SERINE O-PHOSPHATIDYLTRANSFERASE"/>
    <property type="match status" value="1"/>
</dbReference>
<evidence type="ECO:0000256" key="5">
    <source>
        <dbReference type="ARBA" id="ARBA00023098"/>
    </source>
</evidence>
<keyword evidence="6" id="KW-0594">Phospholipid biosynthesis</keyword>
<reference evidence="9 10" key="1">
    <citation type="submission" date="2018-12" db="EMBL/GenBank/DDBJ databases">
        <title>Complete genome of Litorilituus sediminis.</title>
        <authorList>
            <person name="Liu A."/>
            <person name="Rong J."/>
        </authorList>
    </citation>
    <scope>NUCLEOTIDE SEQUENCE [LARGE SCALE GENOMIC DNA]</scope>
    <source>
        <strain evidence="9 10">JCM 17549</strain>
    </source>
</reference>